<dbReference type="RefSeq" id="WP_145262656.1">
    <property type="nucleotide sequence ID" value="NZ_CP036316.1"/>
</dbReference>
<dbReference type="AlphaFoldDB" id="A0A517T9G4"/>
<evidence type="ECO:0000259" key="2">
    <source>
        <dbReference type="PROSITE" id="PS50125"/>
    </source>
</evidence>
<dbReference type="EMBL" id="CP036316">
    <property type="protein sequence ID" value="QDT65013.1"/>
    <property type="molecule type" value="Genomic_DNA"/>
</dbReference>
<dbReference type="GO" id="GO:0035556">
    <property type="term" value="P:intracellular signal transduction"/>
    <property type="evidence" value="ECO:0007669"/>
    <property type="project" value="InterPro"/>
</dbReference>
<dbReference type="SMART" id="SM00044">
    <property type="entry name" value="CYCc"/>
    <property type="match status" value="1"/>
</dbReference>
<name>A0A517T9G4_9PLAN</name>
<keyword evidence="3" id="KW-0456">Lyase</keyword>
<dbReference type="InterPro" id="IPR008984">
    <property type="entry name" value="SMAD_FHA_dom_sf"/>
</dbReference>
<dbReference type="GO" id="GO:0004016">
    <property type="term" value="F:adenylate cyclase activity"/>
    <property type="evidence" value="ECO:0007669"/>
    <property type="project" value="UniProtKB-EC"/>
</dbReference>
<dbReference type="InterPro" id="IPR029787">
    <property type="entry name" value="Nucleotide_cyclase"/>
</dbReference>
<dbReference type="Proteomes" id="UP000319976">
    <property type="component" value="Chromosome"/>
</dbReference>
<evidence type="ECO:0000259" key="1">
    <source>
        <dbReference type="PROSITE" id="PS50006"/>
    </source>
</evidence>
<keyword evidence="4" id="KW-1185">Reference proteome</keyword>
<dbReference type="GO" id="GO:0006171">
    <property type="term" value="P:cAMP biosynthetic process"/>
    <property type="evidence" value="ECO:0007669"/>
    <property type="project" value="TreeGrafter"/>
</dbReference>
<reference evidence="3 4" key="1">
    <citation type="submission" date="2019-02" db="EMBL/GenBank/DDBJ databases">
        <title>Deep-cultivation of Planctomycetes and their phenomic and genomic characterization uncovers novel biology.</title>
        <authorList>
            <person name="Wiegand S."/>
            <person name="Jogler M."/>
            <person name="Boedeker C."/>
            <person name="Pinto D."/>
            <person name="Vollmers J."/>
            <person name="Rivas-Marin E."/>
            <person name="Kohn T."/>
            <person name="Peeters S.H."/>
            <person name="Heuer A."/>
            <person name="Rast P."/>
            <person name="Oberbeckmann S."/>
            <person name="Bunk B."/>
            <person name="Jeske O."/>
            <person name="Meyerdierks A."/>
            <person name="Storesund J.E."/>
            <person name="Kallscheuer N."/>
            <person name="Luecker S."/>
            <person name="Lage O.M."/>
            <person name="Pohl T."/>
            <person name="Merkel B.J."/>
            <person name="Hornburger P."/>
            <person name="Mueller R.-W."/>
            <person name="Bruemmer F."/>
            <person name="Labrenz M."/>
            <person name="Spormann A.M."/>
            <person name="Op den Camp H."/>
            <person name="Overmann J."/>
            <person name="Amann R."/>
            <person name="Jetten M.S.M."/>
            <person name="Mascher T."/>
            <person name="Medema M.H."/>
            <person name="Devos D.P."/>
            <person name="Kaster A.-K."/>
            <person name="Ovreas L."/>
            <person name="Rohde M."/>
            <person name="Galperin M.Y."/>
            <person name="Jogler C."/>
        </authorList>
    </citation>
    <scope>NUCLEOTIDE SEQUENCE [LARGE SCALE GENOMIC DNA]</scope>
    <source>
        <strain evidence="3 4">V22</strain>
    </source>
</reference>
<dbReference type="InterPro" id="IPR050697">
    <property type="entry name" value="Adenylyl/Guanylyl_Cyclase_3/4"/>
</dbReference>
<sequence length="585" mass="64301">MFTIAAIGPSPADNWTRELPTTGGAVTLGRAPENELCVPWDTDISRRHVELKANSHTVHCKVSSGVPNPVCFNGEVVEEFELDAGEFFVIGSTRFFVHRFSSETSGESGLEELSFSRQEMERVNFHDADKRIEILTRLPETILSASNEEDSKRRLLEMILTGIPRSEHASIVTFEGDRSQVLASRSRRDLADTVPLSHRLLRATLERNRTVAHVWRTGDDRSLAYTAAAGVDWAICTLLDSSSEQTQLLYVTGKLHAMVSPGEQQSIEAIRADVRFTELTVEIHRSIRRLQRLERQSASLRQFLPGPVLDALGDEFDPTMLSPRECDVTVMFCDLRGFSKRAEAEADNLSGLLNNVSNALGVMTRAIISHGGVTGDFLGDAALGFWGWPLPDPESPRKACLAALEILRAFQKKTSDENGESFRVGIGIAHGRAVAGKIGTREQVKITVFGPTVNMASRLEGMTKQLGVPVLVDEATATEAQKLLADDEGRIRKLARVVPYGTTQPLTVSQILPSEADYPLLNSEHVSSFEAGVDAFIAGDWEAAYRLLHQLPPEDRAQDFLNKQIVSSGRVAPSDWTGAIHLPAK</sequence>
<dbReference type="InterPro" id="IPR001054">
    <property type="entry name" value="A/G_cyclase"/>
</dbReference>
<dbReference type="Pfam" id="PF00211">
    <property type="entry name" value="Guanylate_cyc"/>
    <property type="match status" value="1"/>
</dbReference>
<dbReference type="KEGG" id="chya:V22_22590"/>
<dbReference type="PROSITE" id="PS50125">
    <property type="entry name" value="GUANYLATE_CYCLASE_2"/>
    <property type="match status" value="1"/>
</dbReference>
<dbReference type="PANTHER" id="PTHR43081">
    <property type="entry name" value="ADENYLATE CYCLASE, TERMINAL-DIFFERENTIATION SPECIFIC-RELATED"/>
    <property type="match status" value="1"/>
</dbReference>
<dbReference type="SUPFAM" id="SSF49879">
    <property type="entry name" value="SMAD/FHA domain"/>
    <property type="match status" value="1"/>
</dbReference>
<gene>
    <name evidence="3" type="primary">cyaA</name>
    <name evidence="3" type="ORF">V22_22590</name>
</gene>
<dbReference type="SUPFAM" id="SSF55073">
    <property type="entry name" value="Nucleotide cyclase"/>
    <property type="match status" value="1"/>
</dbReference>
<dbReference type="Gene3D" id="2.60.200.20">
    <property type="match status" value="1"/>
</dbReference>
<accession>A0A517T9G4</accession>
<dbReference type="OrthoDB" id="9806704at2"/>
<feature type="domain" description="Guanylate cyclase" evidence="2">
    <location>
        <begin position="329"/>
        <end position="460"/>
    </location>
</feature>
<dbReference type="EC" id="4.6.1.1" evidence="3"/>
<dbReference type="CDD" id="cd07302">
    <property type="entry name" value="CHD"/>
    <property type="match status" value="1"/>
</dbReference>
<dbReference type="CDD" id="cd00060">
    <property type="entry name" value="FHA"/>
    <property type="match status" value="1"/>
</dbReference>
<dbReference type="InterPro" id="IPR000253">
    <property type="entry name" value="FHA_dom"/>
</dbReference>
<dbReference type="Gene3D" id="3.30.70.1230">
    <property type="entry name" value="Nucleotide cyclase"/>
    <property type="match status" value="1"/>
</dbReference>
<organism evidence="3 4">
    <name type="scientific">Calycomorphotria hydatis</name>
    <dbReference type="NCBI Taxonomy" id="2528027"/>
    <lineage>
        <taxon>Bacteria</taxon>
        <taxon>Pseudomonadati</taxon>
        <taxon>Planctomycetota</taxon>
        <taxon>Planctomycetia</taxon>
        <taxon>Planctomycetales</taxon>
        <taxon>Planctomycetaceae</taxon>
        <taxon>Calycomorphotria</taxon>
    </lineage>
</organism>
<feature type="domain" description="FHA" evidence="1">
    <location>
        <begin position="26"/>
        <end position="82"/>
    </location>
</feature>
<proteinExistence type="predicted"/>
<evidence type="ECO:0000313" key="4">
    <source>
        <dbReference type="Proteomes" id="UP000319976"/>
    </source>
</evidence>
<evidence type="ECO:0000313" key="3">
    <source>
        <dbReference type="EMBL" id="QDT65013.1"/>
    </source>
</evidence>
<dbReference type="PROSITE" id="PS50006">
    <property type="entry name" value="FHA_DOMAIN"/>
    <property type="match status" value="1"/>
</dbReference>
<dbReference type="PANTHER" id="PTHR43081:SF20">
    <property type="entry name" value="TWO-COMPONENT RESPONSE REGULATOR"/>
    <property type="match status" value="1"/>
</dbReference>
<protein>
    <submittedName>
        <fullName evidence="3">Adenylate cyclase 1</fullName>
        <ecNumber evidence="3">4.6.1.1</ecNumber>
    </submittedName>
</protein>